<evidence type="ECO:0000313" key="4">
    <source>
        <dbReference type="Proteomes" id="UP000298663"/>
    </source>
</evidence>
<proteinExistence type="predicted"/>
<dbReference type="InterPro" id="IPR028150">
    <property type="entry name" value="Lustrin_cystein"/>
</dbReference>
<reference evidence="3 4" key="1">
    <citation type="journal article" date="2015" name="Genome Biol.">
        <title>Comparative genomics of Steinernema reveals deeply conserved gene regulatory networks.</title>
        <authorList>
            <person name="Dillman A.R."/>
            <person name="Macchietto M."/>
            <person name="Porter C.F."/>
            <person name="Rogers A."/>
            <person name="Williams B."/>
            <person name="Antoshechkin I."/>
            <person name="Lee M.M."/>
            <person name="Goodwin Z."/>
            <person name="Lu X."/>
            <person name="Lewis E.E."/>
            <person name="Goodrich-Blair H."/>
            <person name="Stock S.P."/>
            <person name="Adams B.J."/>
            <person name="Sternberg P.W."/>
            <person name="Mortazavi A."/>
        </authorList>
    </citation>
    <scope>NUCLEOTIDE SEQUENCE [LARGE SCALE GENOMIC DNA]</scope>
    <source>
        <strain evidence="3 4">ALL</strain>
    </source>
</reference>
<dbReference type="Pfam" id="PF14625">
    <property type="entry name" value="Lustrin_cystein"/>
    <property type="match status" value="2"/>
</dbReference>
<protein>
    <recommendedName>
        <fullName evidence="5">WAP domain-containing protein</fullName>
    </recommendedName>
</protein>
<organism evidence="3 4">
    <name type="scientific">Steinernema carpocapsae</name>
    <name type="common">Entomopathogenic nematode</name>
    <dbReference type="NCBI Taxonomy" id="34508"/>
    <lineage>
        <taxon>Eukaryota</taxon>
        <taxon>Metazoa</taxon>
        <taxon>Ecdysozoa</taxon>
        <taxon>Nematoda</taxon>
        <taxon>Chromadorea</taxon>
        <taxon>Rhabditida</taxon>
        <taxon>Tylenchina</taxon>
        <taxon>Panagrolaimomorpha</taxon>
        <taxon>Strongyloidoidea</taxon>
        <taxon>Steinernematidae</taxon>
        <taxon>Steinernema</taxon>
    </lineage>
</organism>
<feature type="chain" id="PRO_5020349009" description="WAP domain-containing protein" evidence="2">
    <location>
        <begin position="17"/>
        <end position="412"/>
    </location>
</feature>
<dbReference type="Proteomes" id="UP000298663">
    <property type="component" value="Chromosome X"/>
</dbReference>
<dbReference type="InterPro" id="IPR006150">
    <property type="entry name" value="Cys_repeat_1"/>
</dbReference>
<gene>
    <name evidence="3" type="ORF">L596_003626</name>
</gene>
<comment type="caution">
    <text evidence="3">The sequence shown here is derived from an EMBL/GenBank/DDBJ whole genome shotgun (WGS) entry which is preliminary data.</text>
</comment>
<feature type="region of interest" description="Disordered" evidence="1">
    <location>
        <begin position="322"/>
        <end position="359"/>
    </location>
</feature>
<dbReference type="OrthoDB" id="5837254at2759"/>
<evidence type="ECO:0000256" key="2">
    <source>
        <dbReference type="SAM" id="SignalP"/>
    </source>
</evidence>
<keyword evidence="4" id="KW-1185">Reference proteome</keyword>
<dbReference type="EMBL" id="AZBU02000001">
    <property type="protein sequence ID" value="TMS36475.1"/>
    <property type="molecule type" value="Genomic_DNA"/>
</dbReference>
<name>A0A4U8UUT6_STECR</name>
<feature type="region of interest" description="Disordered" evidence="1">
    <location>
        <begin position="280"/>
        <end position="310"/>
    </location>
</feature>
<sequence length="412" mass="45363">MIPVVLLLLLLPVFQAKDNIPYCPNGHSPKLDTSGTPLICLPGQSSKLICGKGYACFFSGYNYQCCPQGEDEENEQLECPMSSLTVLDAVGDPLHCDKVKCPKDTMFCSKQGTTAICCESLIAASQESTPIKTTTTPVEIVEECPGSSLTVLNDEGNPHTCSARRSCPQPTMKCQTVGKVSICCEPLYSASSKEDNLYIKEKPQTSFMRTPAERKIAEKTFNPLKYVDNHLTRTVPKNPIAFTHGDGEVKTRHTSSAVLTNAGVKKVEKLPEFIDGDLQLRKEEASPTTEKAPSTLGLTTSTSLPKTTTHRQKLVDGDIEHKEKPRAHGIPSAPETDFEYRPHSSGGYALSEKPISKVRPPLQPNAKKIARKFLIDQIKNGWPYDERFYRPNEYIEFVQSGGRSIAAVHFPS</sequence>
<feature type="compositionally biased region" description="Low complexity" evidence="1">
    <location>
        <begin position="294"/>
        <end position="307"/>
    </location>
</feature>
<dbReference type="SMART" id="SM00289">
    <property type="entry name" value="WR1"/>
    <property type="match status" value="3"/>
</dbReference>
<keyword evidence="2" id="KW-0732">Signal</keyword>
<evidence type="ECO:0008006" key="5">
    <source>
        <dbReference type="Google" id="ProtNLM"/>
    </source>
</evidence>
<feature type="signal peptide" evidence="2">
    <location>
        <begin position="1"/>
        <end position="16"/>
    </location>
</feature>
<dbReference type="STRING" id="34508.A0A4U8UUT6"/>
<dbReference type="AlphaFoldDB" id="A0A4U8UUT6"/>
<reference evidence="3 4" key="2">
    <citation type="journal article" date="2019" name="G3 (Bethesda)">
        <title>Hybrid Assembly of the Genome of the Entomopathogenic Nematode Steinernema carpocapsae Identifies the X-Chromosome.</title>
        <authorList>
            <person name="Serra L."/>
            <person name="Macchietto M."/>
            <person name="Macias-Munoz A."/>
            <person name="McGill C.J."/>
            <person name="Rodriguez I.M."/>
            <person name="Rodriguez B."/>
            <person name="Murad R."/>
            <person name="Mortazavi A."/>
        </authorList>
    </citation>
    <scope>NUCLEOTIDE SEQUENCE [LARGE SCALE GENOMIC DNA]</scope>
    <source>
        <strain evidence="3 4">ALL</strain>
    </source>
</reference>
<evidence type="ECO:0000313" key="3">
    <source>
        <dbReference type="EMBL" id="TMS36475.1"/>
    </source>
</evidence>
<accession>A0A4U8UUT6</accession>
<evidence type="ECO:0000256" key="1">
    <source>
        <dbReference type="SAM" id="MobiDB-lite"/>
    </source>
</evidence>
<dbReference type="EMBL" id="CM016762">
    <property type="protein sequence ID" value="TMS36475.1"/>
    <property type="molecule type" value="Genomic_DNA"/>
</dbReference>